<dbReference type="PANTHER" id="PTHR46796">
    <property type="entry name" value="HTH-TYPE TRANSCRIPTIONAL ACTIVATOR RHAS-RELATED"/>
    <property type="match status" value="1"/>
</dbReference>
<evidence type="ECO:0000313" key="5">
    <source>
        <dbReference type="EMBL" id="AGZ41023.1"/>
    </source>
</evidence>
<keyword evidence="6" id="KW-1185">Reference proteome</keyword>
<dbReference type="Pfam" id="PF14525">
    <property type="entry name" value="AraC_binding_2"/>
    <property type="match status" value="1"/>
</dbReference>
<dbReference type="Proteomes" id="UP000017746">
    <property type="component" value="Chromosome"/>
</dbReference>
<gene>
    <name evidence="5" type="ORF">AFR_13685</name>
</gene>
<dbReference type="InterPro" id="IPR018062">
    <property type="entry name" value="HTH_AraC-typ_CS"/>
</dbReference>
<dbReference type="Pfam" id="PF12833">
    <property type="entry name" value="HTH_18"/>
    <property type="match status" value="1"/>
</dbReference>
<dbReference type="GO" id="GO:0003700">
    <property type="term" value="F:DNA-binding transcription factor activity"/>
    <property type="evidence" value="ECO:0007669"/>
    <property type="project" value="InterPro"/>
</dbReference>
<dbReference type="PANTHER" id="PTHR46796:SF12">
    <property type="entry name" value="HTH-TYPE DNA-BINDING TRANSCRIPTIONAL ACTIVATOR EUTR"/>
    <property type="match status" value="1"/>
</dbReference>
<evidence type="ECO:0000313" key="6">
    <source>
        <dbReference type="Proteomes" id="UP000017746"/>
    </source>
</evidence>
<dbReference type="STRING" id="1246995.AFR_13685"/>
<accession>U5VVJ6</accession>
<dbReference type="eggNOG" id="COG2207">
    <property type="taxonomic scope" value="Bacteria"/>
</dbReference>
<name>U5VVJ6_9ACTN</name>
<dbReference type="InterPro" id="IPR035418">
    <property type="entry name" value="AraC-bd_2"/>
</dbReference>
<dbReference type="GO" id="GO:0043565">
    <property type="term" value="F:sequence-specific DNA binding"/>
    <property type="evidence" value="ECO:0007669"/>
    <property type="project" value="InterPro"/>
</dbReference>
<dbReference type="SMART" id="SM00342">
    <property type="entry name" value="HTH_ARAC"/>
    <property type="match status" value="1"/>
</dbReference>
<keyword evidence="1" id="KW-0805">Transcription regulation</keyword>
<dbReference type="Gene3D" id="1.10.10.60">
    <property type="entry name" value="Homeodomain-like"/>
    <property type="match status" value="1"/>
</dbReference>
<keyword evidence="3" id="KW-0804">Transcription</keyword>
<dbReference type="PROSITE" id="PS01124">
    <property type="entry name" value="HTH_ARAC_FAMILY_2"/>
    <property type="match status" value="1"/>
</dbReference>
<dbReference type="HOGENOM" id="CLU_047930_0_1_11"/>
<organism evidence="5 6">
    <name type="scientific">Actinoplanes friuliensis DSM 7358</name>
    <dbReference type="NCBI Taxonomy" id="1246995"/>
    <lineage>
        <taxon>Bacteria</taxon>
        <taxon>Bacillati</taxon>
        <taxon>Actinomycetota</taxon>
        <taxon>Actinomycetes</taxon>
        <taxon>Micromonosporales</taxon>
        <taxon>Micromonosporaceae</taxon>
        <taxon>Actinoplanes</taxon>
    </lineage>
</organism>
<evidence type="ECO:0000256" key="1">
    <source>
        <dbReference type="ARBA" id="ARBA00023015"/>
    </source>
</evidence>
<dbReference type="PROSITE" id="PS00041">
    <property type="entry name" value="HTH_ARAC_FAMILY_1"/>
    <property type="match status" value="1"/>
</dbReference>
<evidence type="ECO:0000256" key="2">
    <source>
        <dbReference type="ARBA" id="ARBA00023125"/>
    </source>
</evidence>
<dbReference type="PATRIC" id="fig|1246995.3.peg.2779"/>
<dbReference type="InterPro" id="IPR050204">
    <property type="entry name" value="AraC_XylS_family_regulators"/>
</dbReference>
<feature type="domain" description="HTH araC/xylS-type" evidence="4">
    <location>
        <begin position="238"/>
        <end position="339"/>
    </location>
</feature>
<dbReference type="AlphaFoldDB" id="U5VVJ6"/>
<sequence length="339" mass="36808">MSGHRGNAVAGRAPAGTMVTVPAITMTTSDVDEARTTLGEHFYSNFLEVLSPEPWTAAFEIAPAGVVTLGDLHFGADVRIKFGELGAYHVDIPLSGELAWRQGRGDAMVATTGRAAVFQPVGDTTLERWHGDCRLLAVKIDREVLEDELARMLDERIGAPVQLGPELEMSRGPGAAWLRLARLLAADATDEHGLLRHPVLGRRMYENLVGGLLLAAPHNYRAALDNHRSGLAAPRAVRRAAEAMRADAAQPFTVADLAQIAGVSPRSLQDGFQRYLGTSPMAYLRGLRLSRAHQELREAEPGQSSVAEIAYRCGFVHLGRFAAVYRRRYGVSPSQTLRS</sequence>
<dbReference type="InterPro" id="IPR018060">
    <property type="entry name" value="HTH_AraC"/>
</dbReference>
<proteinExistence type="predicted"/>
<keyword evidence="2" id="KW-0238">DNA-binding</keyword>
<evidence type="ECO:0000256" key="3">
    <source>
        <dbReference type="ARBA" id="ARBA00023163"/>
    </source>
</evidence>
<dbReference type="KEGG" id="afs:AFR_13685"/>
<protein>
    <submittedName>
        <fullName evidence="5">Putative AraC-family transcriptional regulator</fullName>
    </submittedName>
</protein>
<dbReference type="EMBL" id="CP006272">
    <property type="protein sequence ID" value="AGZ41023.1"/>
    <property type="molecule type" value="Genomic_DNA"/>
</dbReference>
<dbReference type="PRINTS" id="PR00032">
    <property type="entry name" value="HTHARAC"/>
</dbReference>
<reference evidence="5 6" key="1">
    <citation type="journal article" date="2014" name="J. Biotechnol.">
        <title>Complete genome sequence of the actinobacterium Actinoplanes friuliensis HAG 010964, producer of the lipopeptide antibiotic friulimycin.</title>
        <authorList>
            <person name="Ruckert C."/>
            <person name="Szczepanowski R."/>
            <person name="Albersmeier A."/>
            <person name="Goesmann A."/>
            <person name="Fischer N."/>
            <person name="Steinkamper A."/>
            <person name="Puhler A."/>
            <person name="Biener R."/>
            <person name="Schwartz D."/>
            <person name="Kalinowski J."/>
        </authorList>
    </citation>
    <scope>NUCLEOTIDE SEQUENCE [LARGE SCALE GENOMIC DNA]</scope>
    <source>
        <strain evidence="5 6">DSM 7358</strain>
    </source>
</reference>
<dbReference type="InterPro" id="IPR009057">
    <property type="entry name" value="Homeodomain-like_sf"/>
</dbReference>
<dbReference type="InterPro" id="IPR020449">
    <property type="entry name" value="Tscrpt_reg_AraC-type_HTH"/>
</dbReference>
<dbReference type="SUPFAM" id="SSF46689">
    <property type="entry name" value="Homeodomain-like"/>
    <property type="match status" value="2"/>
</dbReference>
<evidence type="ECO:0000259" key="4">
    <source>
        <dbReference type="PROSITE" id="PS01124"/>
    </source>
</evidence>